<sequence length="163" mass="18476">MNLQSLFKEEILTQSSLGGHASDVWLVHTISGEYVVRSSGVDESVEAPFLWVCRNLFGIELSHTYDIEETNIFLQQTTIKFFVPRVLSKGLIGERQFVVVEKAQGSSLNFLNKPVEMMEEFGRSIAEIHACEFNECGALNETYRYSLMDFPQKLSQAIRTLSS</sequence>
<dbReference type="InterPro" id="IPR011009">
    <property type="entry name" value="Kinase-like_dom_sf"/>
</dbReference>
<dbReference type="EMBL" id="JAOQIO010000094">
    <property type="protein sequence ID" value="MCU6795584.1"/>
    <property type="molecule type" value="Genomic_DNA"/>
</dbReference>
<evidence type="ECO:0000313" key="2">
    <source>
        <dbReference type="Proteomes" id="UP001652445"/>
    </source>
</evidence>
<name>A0ABT2ULR1_9BACL</name>
<accession>A0ABT2ULR1</accession>
<organism evidence="1 2">
    <name type="scientific">Paenibacillus baimaensis</name>
    <dbReference type="NCBI Taxonomy" id="2982185"/>
    <lineage>
        <taxon>Bacteria</taxon>
        <taxon>Bacillati</taxon>
        <taxon>Bacillota</taxon>
        <taxon>Bacilli</taxon>
        <taxon>Bacillales</taxon>
        <taxon>Paenibacillaceae</taxon>
        <taxon>Paenibacillus</taxon>
    </lineage>
</organism>
<dbReference type="RefSeq" id="WP_262686534.1">
    <property type="nucleotide sequence ID" value="NZ_JAOQIO010000094.1"/>
</dbReference>
<dbReference type="Proteomes" id="UP001652445">
    <property type="component" value="Unassembled WGS sequence"/>
</dbReference>
<proteinExistence type="predicted"/>
<evidence type="ECO:0008006" key="3">
    <source>
        <dbReference type="Google" id="ProtNLM"/>
    </source>
</evidence>
<comment type="caution">
    <text evidence="1">The sequence shown here is derived from an EMBL/GenBank/DDBJ whole genome shotgun (WGS) entry which is preliminary data.</text>
</comment>
<reference evidence="1 2" key="1">
    <citation type="submission" date="2022-09" db="EMBL/GenBank/DDBJ databases">
        <authorList>
            <person name="Han X.L."/>
            <person name="Wang Q."/>
            <person name="Lu T."/>
        </authorList>
    </citation>
    <scope>NUCLEOTIDE SEQUENCE [LARGE SCALE GENOMIC DNA]</scope>
    <source>
        <strain evidence="1 2">WQ 127069</strain>
    </source>
</reference>
<gene>
    <name evidence="1" type="ORF">OB236_26065</name>
</gene>
<keyword evidence="2" id="KW-1185">Reference proteome</keyword>
<protein>
    <recommendedName>
        <fullName evidence="3">Aminoglycoside phosphotransferase domain-containing protein</fullName>
    </recommendedName>
</protein>
<evidence type="ECO:0000313" key="1">
    <source>
        <dbReference type="EMBL" id="MCU6795584.1"/>
    </source>
</evidence>
<dbReference type="SUPFAM" id="SSF56112">
    <property type="entry name" value="Protein kinase-like (PK-like)"/>
    <property type="match status" value="1"/>
</dbReference>